<dbReference type="PROSITE" id="PS00194">
    <property type="entry name" value="THIOREDOXIN_1"/>
    <property type="match status" value="1"/>
</dbReference>
<gene>
    <name evidence="4" type="ORF">ACFFUU_00070</name>
</gene>
<feature type="chain" id="PRO_5045061022" evidence="2">
    <location>
        <begin position="19"/>
        <end position="395"/>
    </location>
</feature>
<keyword evidence="5" id="KW-1185">Reference proteome</keyword>
<organism evidence="4 5">
    <name type="scientific">Flavobacterium paronense</name>
    <dbReference type="NCBI Taxonomy" id="1392775"/>
    <lineage>
        <taxon>Bacteria</taxon>
        <taxon>Pseudomonadati</taxon>
        <taxon>Bacteroidota</taxon>
        <taxon>Flavobacteriia</taxon>
        <taxon>Flavobacteriales</taxon>
        <taxon>Flavobacteriaceae</taxon>
        <taxon>Flavobacterium</taxon>
    </lineage>
</organism>
<name>A0ABV5GBE8_9FLAO</name>
<dbReference type="SUPFAM" id="SSF52833">
    <property type="entry name" value="Thioredoxin-like"/>
    <property type="match status" value="1"/>
</dbReference>
<dbReference type="InterPro" id="IPR017937">
    <property type="entry name" value="Thioredoxin_CS"/>
</dbReference>
<evidence type="ECO:0000259" key="3">
    <source>
        <dbReference type="PROSITE" id="PS51352"/>
    </source>
</evidence>
<proteinExistence type="predicted"/>
<dbReference type="InterPro" id="IPR012336">
    <property type="entry name" value="Thioredoxin-like_fold"/>
</dbReference>
<keyword evidence="1" id="KW-0676">Redox-active center</keyword>
<sequence length="395" mass="45568">MIKKFILILFLILNTALAVGQKQTLFLDKNYTETLTKSKVEKKPIVILFYATWCVHCNKMKNEVFTDSIVTQFYRTNFILMAVDATSSYGQELRTKFQNKFKVSSFPTFVFMDSDESLLYCITGELTKDAFLSEGKDVLLPENQLPNILKTYNEDPSNQDKCLKYITTIRKAGMDATPIAQKYFSTKTQEERFTELNWRIFSNGINNFDTDEFKFVVKNKDSFSKVASPSRVDKKISYTISETLKPLVELGDTINYNKKRLIAKSFQIRKIDSLLYRFDIQLALQTGNLKKYKIITTENVQNFSWNDAVLLYDICNTYLETINDKKGLLQALEWSKHLISLGESIDKYVLTTKLSLKVKDHKQALLFAQKGKLLADSLGFKNDEINSLLAEAKRH</sequence>
<comment type="caution">
    <text evidence="4">The sequence shown here is derived from an EMBL/GenBank/DDBJ whole genome shotgun (WGS) entry which is preliminary data.</text>
</comment>
<dbReference type="PANTHER" id="PTHR32234">
    <property type="entry name" value="THIOL:DISULFIDE INTERCHANGE PROTEIN DSBD"/>
    <property type="match status" value="1"/>
</dbReference>
<accession>A0ABV5GBE8</accession>
<reference evidence="4 5" key="1">
    <citation type="submission" date="2024-09" db="EMBL/GenBank/DDBJ databases">
        <authorList>
            <person name="Sun Q."/>
            <person name="Mori K."/>
        </authorList>
    </citation>
    <scope>NUCLEOTIDE SEQUENCE [LARGE SCALE GENOMIC DNA]</scope>
    <source>
        <strain evidence="4 5">CECT 8460</strain>
    </source>
</reference>
<dbReference type="RefSeq" id="WP_290285419.1">
    <property type="nucleotide sequence ID" value="NZ_JAUFQN010000019.1"/>
</dbReference>
<evidence type="ECO:0000313" key="5">
    <source>
        <dbReference type="Proteomes" id="UP001589576"/>
    </source>
</evidence>
<dbReference type="InterPro" id="IPR036249">
    <property type="entry name" value="Thioredoxin-like_sf"/>
</dbReference>
<feature type="signal peptide" evidence="2">
    <location>
        <begin position="1"/>
        <end position="18"/>
    </location>
</feature>
<dbReference type="PANTHER" id="PTHR32234:SF0">
    <property type="entry name" value="THIOL:DISULFIDE INTERCHANGE PROTEIN DSBD"/>
    <property type="match status" value="1"/>
</dbReference>
<feature type="domain" description="Thioredoxin" evidence="3">
    <location>
        <begin position="10"/>
        <end position="140"/>
    </location>
</feature>
<dbReference type="InterPro" id="IPR013766">
    <property type="entry name" value="Thioredoxin_domain"/>
</dbReference>
<keyword evidence="2" id="KW-0732">Signal</keyword>
<dbReference type="Proteomes" id="UP001589576">
    <property type="component" value="Unassembled WGS sequence"/>
</dbReference>
<evidence type="ECO:0000313" key="4">
    <source>
        <dbReference type="EMBL" id="MFB9087986.1"/>
    </source>
</evidence>
<dbReference type="Pfam" id="PF13098">
    <property type="entry name" value="Thioredoxin_2"/>
    <property type="match status" value="1"/>
</dbReference>
<dbReference type="Gene3D" id="3.40.30.10">
    <property type="entry name" value="Glutaredoxin"/>
    <property type="match status" value="1"/>
</dbReference>
<protein>
    <submittedName>
        <fullName evidence="4">Thioredoxin family protein</fullName>
    </submittedName>
</protein>
<evidence type="ECO:0000256" key="2">
    <source>
        <dbReference type="SAM" id="SignalP"/>
    </source>
</evidence>
<evidence type="ECO:0000256" key="1">
    <source>
        <dbReference type="ARBA" id="ARBA00023284"/>
    </source>
</evidence>
<dbReference type="EMBL" id="JBHMFB010000001">
    <property type="protein sequence ID" value="MFB9087986.1"/>
    <property type="molecule type" value="Genomic_DNA"/>
</dbReference>
<dbReference type="PROSITE" id="PS51352">
    <property type="entry name" value="THIOREDOXIN_2"/>
    <property type="match status" value="1"/>
</dbReference>